<organism evidence="2">
    <name type="scientific">Tanacetum cinerariifolium</name>
    <name type="common">Dalmatian daisy</name>
    <name type="synonym">Chrysanthemum cinerariifolium</name>
    <dbReference type="NCBI Taxonomy" id="118510"/>
    <lineage>
        <taxon>Eukaryota</taxon>
        <taxon>Viridiplantae</taxon>
        <taxon>Streptophyta</taxon>
        <taxon>Embryophyta</taxon>
        <taxon>Tracheophyta</taxon>
        <taxon>Spermatophyta</taxon>
        <taxon>Magnoliopsida</taxon>
        <taxon>eudicotyledons</taxon>
        <taxon>Gunneridae</taxon>
        <taxon>Pentapetalae</taxon>
        <taxon>asterids</taxon>
        <taxon>campanulids</taxon>
        <taxon>Asterales</taxon>
        <taxon>Asteraceae</taxon>
        <taxon>Asteroideae</taxon>
        <taxon>Anthemideae</taxon>
        <taxon>Anthemidinae</taxon>
        <taxon>Tanacetum</taxon>
    </lineage>
</organism>
<accession>A0A699GDR4</accession>
<feature type="compositionally biased region" description="Low complexity" evidence="1">
    <location>
        <begin position="1188"/>
        <end position="1203"/>
    </location>
</feature>
<dbReference type="EMBL" id="BKCJ010000001">
    <property type="protein sequence ID" value="GEU28109.1"/>
    <property type="molecule type" value="Genomic_DNA"/>
</dbReference>
<evidence type="ECO:0000256" key="1">
    <source>
        <dbReference type="SAM" id="MobiDB-lite"/>
    </source>
</evidence>
<reference evidence="2" key="1">
    <citation type="journal article" date="2019" name="Sci. Rep.">
        <title>Draft genome of Tanacetum cinerariifolium, the natural source of mosquito coil.</title>
        <authorList>
            <person name="Yamashiro T."/>
            <person name="Shiraishi A."/>
            <person name="Satake H."/>
            <person name="Nakayama K."/>
        </authorList>
    </citation>
    <scope>NUCLEOTIDE SEQUENCE</scope>
</reference>
<feature type="region of interest" description="Disordered" evidence="1">
    <location>
        <begin position="1058"/>
        <end position="1121"/>
    </location>
</feature>
<feature type="compositionally biased region" description="Basic and acidic residues" evidence="1">
    <location>
        <begin position="1095"/>
        <end position="1117"/>
    </location>
</feature>
<protein>
    <submittedName>
        <fullName evidence="2">Uncharacterized protein</fullName>
    </submittedName>
</protein>
<feature type="compositionally biased region" description="Basic and acidic residues" evidence="1">
    <location>
        <begin position="1066"/>
        <end position="1077"/>
    </location>
</feature>
<proteinExistence type="predicted"/>
<evidence type="ECO:0000313" key="2">
    <source>
        <dbReference type="EMBL" id="GEU28109.1"/>
    </source>
</evidence>
<feature type="region of interest" description="Disordered" evidence="1">
    <location>
        <begin position="1140"/>
        <end position="1204"/>
    </location>
</feature>
<feature type="compositionally biased region" description="Basic residues" evidence="1">
    <location>
        <begin position="942"/>
        <end position="965"/>
    </location>
</feature>
<feature type="compositionally biased region" description="Basic and acidic residues" evidence="1">
    <location>
        <begin position="1286"/>
        <end position="1295"/>
    </location>
</feature>
<feature type="compositionally biased region" description="Basic and acidic residues" evidence="1">
    <location>
        <begin position="1004"/>
        <end position="1023"/>
    </location>
</feature>
<sequence length="2012" mass="220724">MGGFLFVTAALAYNLLVPRAGIEPARLAAADFESAASTNSTTEAGVHAMRAVLSLICTPAASLVPGNLQFMPALPAPVAGAAVVAALPAGRRWRPWTAPSRSPSGYRSGCPPRCRARHRTRHVVRRRQHVAERAQLGDRLGADLEERRALLHLVERHAFAQPRVDLHEEVTELVQRHAFALAGFFGRGGAVGQADRGALEGAEHQVGVDDLVFLDRDHAGAFYHRLQQRGAEVGGDLGHMVELEIVPVDTAVGLARQERAQQFAAFVLVRQAEIDFHGEAAQHRFVHLGRGVVEVGGDHPDDAGALVAAHAVQQAQQGVGGVVFPFLFAAATGHEQALRFVEEDDAVAACASLAVQRMQRLGAAADVARFQRRTGRLDQRNVEPLGQVAGQLGFAGTGGAGEHHIKWLVDVVFAVDGAVADHVFQVQHFLLDVFHADQVVHAAGQLIRVEHGGIHARAGQTVAQQEQHQAHQQDVDRVALDEAAGARQGAVVLVHQHGLVRGQVVFAGDGVGNVIAQQDFAFQAQVRGAGHFHHAQQRVALELDDVARRFRQRRGNHQVFQLVALGGQRGDQRNVLGAQQGAGVLRHFLAPADDDGNADGNQDQGRADLVSGWAREWGASAEAAKSRRAVWRPGDISGQILQNIHAIFGRLWPGWQAYRRDRMSFAQAMGRAAIRRAILQLMPADWPLVANAGFHAPVLLRCLHQPLENRTAAVIPELFYRPPTDGAHHENHPDRTCRRPRIVRPSCRPCTRRDAANQESRVQPVRQPILRASGPRQAGAHPGLVRKRVRAAWQHLGGRAPLMQGVGAGLIRPDRRPHPSSVSAPIQAEALVTIGRTPAFPQQHPLLAPVVRRDLAVVAGLLAVLQQEQAAAAALDARERQLRVKRERCALGRAHVGFDAIGVRRQFLRDLARHAGVALAVVEVGQEQRHQQDPDQDQAAGRQHHGAPQHGRTARHAPVHQRKPAGRGQRGNREGNRAHVRRKARHQLQGVLGGLRRPAGQLGKPEDPDHGRAQRERHHREPVDGVDGAALHGQQAERGHHGQRRQQDQQLALFRARRTQGQDGADGDKRQRHHDVQRQVLATPGPDRPAGKRPGRPEEPDPHAEEEFQRHDRRQGELRQVQRTPLLQRLLMVRLQQLRRQQPDAGDGSGHDQGQAQVAQGAAHRLLEQAGAGKHGQHQRYRRDPAVGQRQQADGQAAQGGIAQRRRFHVAHRAVEHEGGQRHAQRIRRGFVAVHQQAQAAEIDQDGGIGQGAAEIVGLGLAAKGQAQRLRILAPAQVEGGVPQRQHAEQEDGHRAHAGGQHVTEQPTEQLDAERADPERQRAFVGNGQAGNIGQQPVLPAAMRHGPHDAEAGGVVVLPRFAADQAGQDVEQAQGKQGQACGVDDFVLAGVERVRFSRHLDFHQWVVFTVVVDGFAGGDGRTGHEFEIARQVVENNFAVIWMGICFHLKPRATVDYTQVAGWCQLLAADARWDPRLRGDDGLEPGWRFLAAAAHHVEELGVVLRGAHFVEDELHRFDLVHRVQQLAQDPDLLQLVRLDQEFFAAGARFVQVDCRVHAFLGQAALQVHLHVAGTLEFFVDHVVHARAGFDQRGGDDGQRTAFFDVTGSAEETFRALQRVGVHTTGQHLARGRDHGVVGAGQAGDRVQQDHHVFFHFDQALGFFQHHLGYLHVARGRFVEGGGDHFAAHRALHLGHFFRALVDQQHDQRHIRVVRGDRVGDVLQHHGFTGLGRRHQQAALALADRRNQVDDTAGDVFGAVDVAFEAQRLVRVQRRQVLEQYAVFRGFRRFAVDLVYLDQRKITLAVFRGAHFALDRVARVQIETADLRRGDIDIVGGRHVAGVGRAQEAEAVRQHFEGAVAENLLAGFGALFQDREHQFLLAQAGRVVDIKTDGHLQQRRDVIDRLSAILSYLDIAVDETGQLTLGHRANFLRRRYTVLEQDQGRDAADAELGRHCLVGIDVHLGDGDLAAVFLGHFFQDGGDALARTAPFGPEIDQYRTSRCGINNAWPALPV</sequence>
<feature type="compositionally biased region" description="Low complexity" evidence="1">
    <location>
        <begin position="1153"/>
        <end position="1163"/>
    </location>
</feature>
<gene>
    <name evidence="2" type="ORF">Tci_000087</name>
</gene>
<feature type="region of interest" description="Disordered" evidence="1">
    <location>
        <begin position="925"/>
        <end position="1026"/>
    </location>
</feature>
<name>A0A699GDR4_TANCI</name>
<feature type="region of interest" description="Disordered" evidence="1">
    <location>
        <begin position="1278"/>
        <end position="1318"/>
    </location>
</feature>
<comment type="caution">
    <text evidence="2">The sequence shown here is derived from an EMBL/GenBank/DDBJ whole genome shotgun (WGS) entry which is preliminary data.</text>
</comment>